<comment type="caution">
    <text evidence="2">The sequence shown here is derived from an EMBL/GenBank/DDBJ whole genome shotgun (WGS) entry which is preliminary data.</text>
</comment>
<evidence type="ECO:0000313" key="2">
    <source>
        <dbReference type="EMBL" id="KAA5547553.1"/>
    </source>
</evidence>
<reference evidence="2 3" key="1">
    <citation type="submission" date="2019-09" db="EMBL/GenBank/DDBJ databases">
        <title>Genome sequence and assembly of Adhaeribacter sp.</title>
        <authorList>
            <person name="Chhetri G."/>
        </authorList>
    </citation>
    <scope>NUCLEOTIDE SEQUENCE [LARGE SCALE GENOMIC DNA]</scope>
    <source>
        <strain evidence="2 3">DK36</strain>
    </source>
</reference>
<evidence type="ECO:0000256" key="1">
    <source>
        <dbReference type="SAM" id="Phobius"/>
    </source>
</evidence>
<dbReference type="AlphaFoldDB" id="A0A5M6DJC8"/>
<keyword evidence="1" id="KW-0472">Membrane</keyword>
<protein>
    <submittedName>
        <fullName evidence="2">Uncharacterized protein</fullName>
    </submittedName>
</protein>
<evidence type="ECO:0000313" key="3">
    <source>
        <dbReference type="Proteomes" id="UP000323426"/>
    </source>
</evidence>
<dbReference type="EMBL" id="VWSF01000005">
    <property type="protein sequence ID" value="KAA5547553.1"/>
    <property type="molecule type" value="Genomic_DNA"/>
</dbReference>
<dbReference type="RefSeq" id="WP_150088175.1">
    <property type="nucleotide sequence ID" value="NZ_VWSF01000005.1"/>
</dbReference>
<name>A0A5M6DJC8_9BACT</name>
<dbReference type="Proteomes" id="UP000323426">
    <property type="component" value="Unassembled WGS sequence"/>
</dbReference>
<keyword evidence="1" id="KW-1133">Transmembrane helix</keyword>
<accession>A0A5M6DJC8</accession>
<gene>
    <name evidence="2" type="ORF">F0145_09565</name>
</gene>
<sequence length="60" mass="6936">MPTNIFAGIFAFMPDFLNKYSKLALFIFLATILRAGLLYYNSHTLDLNPDEYRNKGQRCS</sequence>
<organism evidence="2 3">
    <name type="scientific">Adhaeribacter rhizoryzae</name>
    <dbReference type="NCBI Taxonomy" id="2607907"/>
    <lineage>
        <taxon>Bacteria</taxon>
        <taxon>Pseudomonadati</taxon>
        <taxon>Bacteroidota</taxon>
        <taxon>Cytophagia</taxon>
        <taxon>Cytophagales</taxon>
        <taxon>Hymenobacteraceae</taxon>
        <taxon>Adhaeribacter</taxon>
    </lineage>
</organism>
<keyword evidence="1" id="KW-0812">Transmembrane</keyword>
<keyword evidence="3" id="KW-1185">Reference proteome</keyword>
<feature type="transmembrane region" description="Helical" evidence="1">
    <location>
        <begin position="20"/>
        <end position="40"/>
    </location>
</feature>
<proteinExistence type="predicted"/>